<dbReference type="PANTHER" id="PTHR43544">
    <property type="entry name" value="SHORT-CHAIN DEHYDROGENASE/REDUCTASE"/>
    <property type="match status" value="1"/>
</dbReference>
<organism evidence="2 3">
    <name type="scientific">Trametes pubescens</name>
    <name type="common">White-rot fungus</name>
    <dbReference type="NCBI Taxonomy" id="154538"/>
    <lineage>
        <taxon>Eukaryota</taxon>
        <taxon>Fungi</taxon>
        <taxon>Dikarya</taxon>
        <taxon>Basidiomycota</taxon>
        <taxon>Agaricomycotina</taxon>
        <taxon>Agaricomycetes</taxon>
        <taxon>Polyporales</taxon>
        <taxon>Polyporaceae</taxon>
        <taxon>Trametes</taxon>
    </lineage>
</organism>
<dbReference type="InterPro" id="IPR036291">
    <property type="entry name" value="NAD(P)-bd_dom_sf"/>
</dbReference>
<dbReference type="OrthoDB" id="5296at2759"/>
<comment type="caution">
    <text evidence="2">The sequence shown here is derived from an EMBL/GenBank/DDBJ whole genome shotgun (WGS) entry which is preliminary data.</text>
</comment>
<dbReference type="InterPro" id="IPR002347">
    <property type="entry name" value="SDR_fam"/>
</dbReference>
<dbReference type="Pfam" id="PF00106">
    <property type="entry name" value="adh_short"/>
    <property type="match status" value="1"/>
</dbReference>
<dbReference type="PANTHER" id="PTHR43544:SF12">
    <property type="entry name" value="NAD(P)-BINDING ROSSMANN-FOLD SUPERFAMILY PROTEIN"/>
    <property type="match status" value="1"/>
</dbReference>
<dbReference type="AlphaFoldDB" id="A0A1M2VP73"/>
<dbReference type="GO" id="GO:0016491">
    <property type="term" value="F:oxidoreductase activity"/>
    <property type="evidence" value="ECO:0007669"/>
    <property type="project" value="TreeGrafter"/>
</dbReference>
<dbReference type="SUPFAM" id="SSF51735">
    <property type="entry name" value="NAD(P)-binding Rossmann-fold domains"/>
    <property type="match status" value="1"/>
</dbReference>
<dbReference type="EMBL" id="MNAD01000926">
    <property type="protein sequence ID" value="OJT09356.1"/>
    <property type="molecule type" value="Genomic_DNA"/>
</dbReference>
<reference evidence="2 3" key="1">
    <citation type="submission" date="2016-10" db="EMBL/GenBank/DDBJ databases">
        <title>Genome sequence of the basidiomycete white-rot fungus Trametes pubescens.</title>
        <authorList>
            <person name="Makela M.R."/>
            <person name="Granchi Z."/>
            <person name="Peng M."/>
            <person name="De Vries R.P."/>
            <person name="Grigoriev I."/>
            <person name="Riley R."/>
            <person name="Hilden K."/>
        </authorList>
    </citation>
    <scope>NUCLEOTIDE SEQUENCE [LARGE SCALE GENOMIC DNA]</scope>
    <source>
        <strain evidence="2 3">FBCC735</strain>
    </source>
</reference>
<evidence type="ECO:0000313" key="2">
    <source>
        <dbReference type="EMBL" id="OJT09356.1"/>
    </source>
</evidence>
<evidence type="ECO:0000256" key="1">
    <source>
        <dbReference type="ARBA" id="ARBA00006484"/>
    </source>
</evidence>
<accession>A0A1M2VP73</accession>
<comment type="similarity">
    <text evidence="1">Belongs to the short-chain dehydrogenases/reductases (SDR) family.</text>
</comment>
<dbReference type="InterPro" id="IPR051468">
    <property type="entry name" value="Fungal_SecMetab_SDRs"/>
</dbReference>
<evidence type="ECO:0000313" key="3">
    <source>
        <dbReference type="Proteomes" id="UP000184267"/>
    </source>
</evidence>
<dbReference type="OMA" id="HRNVPKD"/>
<gene>
    <name evidence="2" type="ORF">TRAPUB_14170</name>
</gene>
<proteinExistence type="inferred from homology"/>
<name>A0A1M2VP73_TRAPU</name>
<dbReference type="Gene3D" id="3.40.50.720">
    <property type="entry name" value="NAD(P)-binding Rossmann-like Domain"/>
    <property type="match status" value="1"/>
</dbReference>
<sequence length="274" mass="30102">MPPFILISPATRGISLALIRHYLSSTSLPVFGTYRPTLPSSKEPRTPDSVREHILQPLSGVDPSRLRLLPLDFTSEESIAAAAEALAAALPKDTESYIRVAFFLAGILYPERQPSDFSLANISETFNLNVIAHMLLIKHFSRFLPPASAGKAIIVDGDASSMLAKWVHVSARVGSISDNKLGGWYSYRASKAALNQIIRTFDLHLQAKKLPAISVGVHPGTVKTDFSKQFWSGVKPEKLFEPAYAAERLVEVVKGLGKGQRGRVWDWKGEEVKP</sequence>
<keyword evidence="3" id="KW-1185">Reference proteome</keyword>
<protein>
    <submittedName>
        <fullName evidence="2">C-factor</fullName>
    </submittedName>
</protein>
<dbReference type="GO" id="GO:0005737">
    <property type="term" value="C:cytoplasm"/>
    <property type="evidence" value="ECO:0007669"/>
    <property type="project" value="TreeGrafter"/>
</dbReference>
<dbReference type="Proteomes" id="UP000184267">
    <property type="component" value="Unassembled WGS sequence"/>
</dbReference>